<evidence type="ECO:0000256" key="1">
    <source>
        <dbReference type="SAM" id="MobiDB-lite"/>
    </source>
</evidence>
<evidence type="ECO:0000313" key="2">
    <source>
        <dbReference type="EMBL" id="PMB73378.1"/>
    </source>
</evidence>
<accession>A0A2N6P1H5</accession>
<feature type="region of interest" description="Disordered" evidence="1">
    <location>
        <begin position="1"/>
        <end position="123"/>
    </location>
</feature>
<reference evidence="2 3" key="1">
    <citation type="journal article" date="2016" name="Appl. Microbiol. Biotechnol.">
        <title>Characterization of T-DNA insertion mutants with decreased virulence in the entomopathogenic fungus Beauveria bassiana JEF-007.</title>
        <authorList>
            <person name="Kim S."/>
            <person name="Lee S.J."/>
            <person name="Nai Y.S."/>
            <person name="Yu J.S."/>
            <person name="Lee M.R."/>
            <person name="Yang Y.T."/>
            <person name="Kim J.S."/>
        </authorList>
    </citation>
    <scope>NUCLEOTIDE SEQUENCE [LARGE SCALE GENOMIC DNA]</scope>
    <source>
        <strain evidence="2 3">JEF-007</strain>
    </source>
</reference>
<dbReference type="OMA" id="PANDAMH"/>
<feature type="compositionally biased region" description="Polar residues" evidence="1">
    <location>
        <begin position="252"/>
        <end position="271"/>
    </location>
</feature>
<evidence type="ECO:0000313" key="3">
    <source>
        <dbReference type="Proteomes" id="UP000235728"/>
    </source>
</evidence>
<feature type="compositionally biased region" description="Polar residues" evidence="1">
    <location>
        <begin position="212"/>
        <end position="240"/>
    </location>
</feature>
<feature type="region of interest" description="Disordered" evidence="1">
    <location>
        <begin position="194"/>
        <end position="324"/>
    </location>
</feature>
<gene>
    <name evidence="2" type="ORF">BM221_000799</name>
</gene>
<organism evidence="2 3">
    <name type="scientific">Beauveria bassiana</name>
    <name type="common">White muscardine disease fungus</name>
    <name type="synonym">Tritirachium shiotae</name>
    <dbReference type="NCBI Taxonomy" id="176275"/>
    <lineage>
        <taxon>Eukaryota</taxon>
        <taxon>Fungi</taxon>
        <taxon>Dikarya</taxon>
        <taxon>Ascomycota</taxon>
        <taxon>Pezizomycotina</taxon>
        <taxon>Sordariomycetes</taxon>
        <taxon>Hypocreomycetidae</taxon>
        <taxon>Hypocreales</taxon>
        <taxon>Cordycipitaceae</taxon>
        <taxon>Beauveria</taxon>
    </lineage>
</organism>
<sequence length="406" mass="44293">MSLASASPRRASLDSDAIHIATSPLPSSPRPQTARSRHRHQALQPPATTAGALPPARSSSPRHHAHVSSAALNNTTNNNASPPRHISNYFSPSPSPSRRLRNSLSSQHRPLRSAAASSVTGNNRLRAQPAAAASSYDQHLIDEFLRNEFYSTTSPFASFTNPPPPSDDDIYRGNSYTDLHSRLTTTTTTTITTQNSDCMGRANDAAADVPDSPSQQLQAGPSANTTQNTDFSLNDESQYSPLFPDLPDDQGVTETAATSFSETMPAATTTLRRGHSDILRTPKRQRGNLPAERLVPPQERLKPLGPDEDLFGDVPPAPTAEDDDLDEENLTTIDLTEATGVLPELREPIVDNRIKIAAFQCPMCRSKIDTKLRGSYTNKTKGFWPLELKLMTKTRRGKRKAEDITK</sequence>
<dbReference type="Proteomes" id="UP000235728">
    <property type="component" value="Unassembled WGS sequence"/>
</dbReference>
<feature type="compositionally biased region" description="Low complexity" evidence="1">
    <location>
        <begin position="68"/>
        <end position="81"/>
    </location>
</feature>
<protein>
    <submittedName>
        <fullName evidence="2">Uncharacterized protein</fullName>
    </submittedName>
</protein>
<proteinExistence type="predicted"/>
<dbReference type="AlphaFoldDB" id="A0A2N6P1H5"/>
<dbReference type="EMBL" id="MRVG01000001">
    <property type="protein sequence ID" value="PMB73378.1"/>
    <property type="molecule type" value="Genomic_DNA"/>
</dbReference>
<name>A0A2N6P1H5_BEABA</name>
<comment type="caution">
    <text evidence="2">The sequence shown here is derived from an EMBL/GenBank/DDBJ whole genome shotgun (WGS) entry which is preliminary data.</text>
</comment>
<feature type="region of interest" description="Disordered" evidence="1">
    <location>
        <begin position="154"/>
        <end position="174"/>
    </location>
</feature>
<feature type="compositionally biased region" description="Low complexity" evidence="1">
    <location>
        <begin position="42"/>
        <end position="56"/>
    </location>
</feature>
<feature type="compositionally biased region" description="Low complexity" evidence="1">
    <location>
        <begin position="1"/>
        <end position="10"/>
    </location>
</feature>